<evidence type="ECO:0000313" key="2">
    <source>
        <dbReference type="Proteomes" id="UP000238956"/>
    </source>
</evidence>
<protein>
    <submittedName>
        <fullName evidence="1">Uncharacterized protein</fullName>
    </submittedName>
</protein>
<keyword evidence="2" id="KW-1185">Reference proteome</keyword>
<dbReference type="KEGG" id="splr:C0J00_04865"/>
<proteinExistence type="predicted"/>
<dbReference type="Proteomes" id="UP000238956">
    <property type="component" value="Chromosome"/>
</dbReference>
<evidence type="ECO:0000313" key="1">
    <source>
        <dbReference type="EMBL" id="AUW96482.1"/>
    </source>
</evidence>
<dbReference type="AlphaFoldDB" id="A0A2L0D3R0"/>
<accession>A0A2L0D3R0</accession>
<dbReference type="OrthoDB" id="6691177at2"/>
<reference evidence="1 2" key="2">
    <citation type="submission" date="2018-02" db="EMBL/GenBank/DDBJ databases">
        <title>Whole genome sequencing analysis of Streptococcus pluranimalium isolated from cattle infected mastitis in China.</title>
        <authorList>
            <person name="Zhang J.-R."/>
            <person name="Hu G.-Z."/>
        </authorList>
    </citation>
    <scope>NUCLEOTIDE SEQUENCE [LARGE SCALE GENOMIC DNA]</scope>
    <source>
        <strain evidence="1 2">TH11417</strain>
    </source>
</reference>
<reference evidence="1 2" key="1">
    <citation type="submission" date="2017-12" db="EMBL/GenBank/DDBJ databases">
        <authorList>
            <person name="Hurst M.R.H."/>
        </authorList>
    </citation>
    <scope>NUCLEOTIDE SEQUENCE [LARGE SCALE GENOMIC DNA]</scope>
    <source>
        <strain evidence="1 2">TH11417</strain>
    </source>
</reference>
<sequence length="280" mass="32750">MDFLDVDVETDVKLFVDPLLLPANLEKIIFDFIQTVYDKYSSGQKNEALGLFVYSKECNATHIGYSSGKSRGTGVSKEMLDQFFTYVMKATDRLKEKLLTPVSLPLFIKKFSKDRMSDLLISILKRELILFSLDQAKIHNLPISSQKAKFEFWNIEKHQWDVFESYYVLDYVGKELILLPKTIVNRRFEVTPAKYISVIFSHLQTKEVYQNPDGSPFTKKKLRQLEISDSYKFNKEKKYILDTTGALPELFEEFYEQSLRFRSFKSLTDEQLIEQLTKDS</sequence>
<name>A0A2L0D3R0_9STRE</name>
<dbReference type="RefSeq" id="WP_104967809.1">
    <property type="nucleotide sequence ID" value="NZ_CP025536.1"/>
</dbReference>
<organism evidence="1 2">
    <name type="scientific">Streptococcus pluranimalium</name>
    <dbReference type="NCBI Taxonomy" id="82348"/>
    <lineage>
        <taxon>Bacteria</taxon>
        <taxon>Bacillati</taxon>
        <taxon>Bacillota</taxon>
        <taxon>Bacilli</taxon>
        <taxon>Lactobacillales</taxon>
        <taxon>Streptococcaceae</taxon>
        <taxon>Streptococcus</taxon>
    </lineage>
</organism>
<dbReference type="GeneID" id="98393235"/>
<gene>
    <name evidence="1" type="ORF">C0J00_04865</name>
</gene>
<dbReference type="EMBL" id="CP025536">
    <property type="protein sequence ID" value="AUW96482.1"/>
    <property type="molecule type" value="Genomic_DNA"/>
</dbReference>